<evidence type="ECO:0000256" key="1">
    <source>
        <dbReference type="ARBA" id="ARBA00004170"/>
    </source>
</evidence>
<dbReference type="GO" id="GO:0005829">
    <property type="term" value="C:cytosol"/>
    <property type="evidence" value="ECO:0007669"/>
    <property type="project" value="TreeGrafter"/>
</dbReference>
<dbReference type="Pfam" id="PF00169">
    <property type="entry name" value="PH"/>
    <property type="match status" value="1"/>
</dbReference>
<protein>
    <recommendedName>
        <fullName evidence="3">Pleckstrin homology domain-containing family A member 8</fullName>
    </recommendedName>
</protein>
<dbReference type="Proteomes" id="UP000694700">
    <property type="component" value="Unplaced"/>
</dbReference>
<accession>A0A8C1X2V9</accession>
<evidence type="ECO:0000256" key="4">
    <source>
        <dbReference type="ARBA" id="ARBA00022448"/>
    </source>
</evidence>
<dbReference type="GO" id="GO:1902388">
    <property type="term" value="F:ceramide 1-phosphate transfer activity"/>
    <property type="evidence" value="ECO:0007669"/>
    <property type="project" value="TreeGrafter"/>
</dbReference>
<sequence length="540" mass="60601">MEGVLYKWTNYISGWQPRWFVLEGGTLSYYDSQEDAWKGCKGSIKISVCEIQVHPSDFTRVDLIIPGEQYFYLRAINAAERQKWLVALGTAKACLTDNRTKREKELQENTDALKTKMSELRLYCDLLLQQVNKIQESSQVEIAADSGEVGDENGNLVKSTCTTFLKTLEECMQIASQTFSPDLLSRTPPGSPPVATIKPHKIKPTDPRNQHPGEKQKDLINISGTSAHESGPENKPPPSPQENIPTSTRSGLMEDQREPMEPRNGSTSSTQDPEESVGEEKDIPIQKKQEEVSVSPTQNKEEKVTEEIQADLEENEPQSENKQEEEDKVDTFFSTMSHRFSDIILEDDSGIPTQAFLDSCYAIVPVLDKLGPTVFAPVKMDFVGNIKKIQQKVVSDPESFPTLQSIVLHEVETEVTQVRNSATEALLWLKRGLKFLKEFLSEINTGIKDVQGALNKAYGKTLRQYHGWVVRGVFALALRAAPSYEGFMAALVSHEGDELKEGFTTSMHRDLDVYLPAMEKQLSILDALYEEYGLESDEIV</sequence>
<dbReference type="SUPFAM" id="SSF50729">
    <property type="entry name" value="PH domain-like"/>
    <property type="match status" value="1"/>
</dbReference>
<evidence type="ECO:0000256" key="6">
    <source>
        <dbReference type="ARBA" id="ARBA00023136"/>
    </source>
</evidence>
<reference evidence="9" key="1">
    <citation type="submission" date="2025-08" db="UniProtKB">
        <authorList>
            <consortium name="Ensembl"/>
        </authorList>
    </citation>
    <scope>IDENTIFICATION</scope>
</reference>
<evidence type="ECO:0000256" key="7">
    <source>
        <dbReference type="SAM" id="MobiDB-lite"/>
    </source>
</evidence>
<comment type="subcellular location">
    <subcellularLocation>
        <location evidence="2">Golgi apparatus</location>
        <location evidence="2">trans-Golgi network membrane</location>
    </subcellularLocation>
    <subcellularLocation>
        <location evidence="1">Membrane</location>
        <topology evidence="1">Peripheral membrane protein</topology>
    </subcellularLocation>
</comment>
<feature type="compositionally biased region" description="Polar residues" evidence="7">
    <location>
        <begin position="241"/>
        <end position="250"/>
    </location>
</feature>
<dbReference type="GO" id="GO:0005794">
    <property type="term" value="C:Golgi apparatus"/>
    <property type="evidence" value="ECO:0007669"/>
    <property type="project" value="UniProtKB-SubCell"/>
</dbReference>
<evidence type="ECO:0000256" key="2">
    <source>
        <dbReference type="ARBA" id="ARBA00004198"/>
    </source>
</evidence>
<dbReference type="Pfam" id="PF08718">
    <property type="entry name" value="GLTP"/>
    <property type="match status" value="1"/>
</dbReference>
<proteinExistence type="predicted"/>
<dbReference type="InterPro" id="IPR036497">
    <property type="entry name" value="GLTP_sf"/>
</dbReference>
<dbReference type="CDD" id="cd01247">
    <property type="entry name" value="PH_FAPP1_FAPP2"/>
    <property type="match status" value="1"/>
</dbReference>
<dbReference type="AlphaFoldDB" id="A0A8C1X2V9"/>
<dbReference type="Gene3D" id="2.30.29.30">
    <property type="entry name" value="Pleckstrin-homology domain (PH domain)/Phosphotyrosine-binding domain (PTB)"/>
    <property type="match status" value="1"/>
</dbReference>
<dbReference type="InterPro" id="IPR014830">
    <property type="entry name" value="Glycolipid_transfer_prot_dom"/>
</dbReference>
<dbReference type="FunFam" id="1.10.3520.10:FF:000001">
    <property type="entry name" value="Pleckstrin domain-containing family A member 8"/>
    <property type="match status" value="1"/>
</dbReference>
<evidence type="ECO:0000259" key="8">
    <source>
        <dbReference type="PROSITE" id="PS50003"/>
    </source>
</evidence>
<dbReference type="PROSITE" id="PS50003">
    <property type="entry name" value="PH_DOMAIN"/>
    <property type="match status" value="1"/>
</dbReference>
<feature type="compositionally biased region" description="Basic and acidic residues" evidence="7">
    <location>
        <begin position="203"/>
        <end position="218"/>
    </location>
</feature>
<evidence type="ECO:0000313" key="9">
    <source>
        <dbReference type="Ensembl" id="ENSCCRP00015073843.1"/>
    </source>
</evidence>
<dbReference type="SMART" id="SM00233">
    <property type="entry name" value="PH"/>
    <property type="match status" value="1"/>
</dbReference>
<organism evidence="9 10">
    <name type="scientific">Cyprinus carpio</name>
    <name type="common">Common carp</name>
    <dbReference type="NCBI Taxonomy" id="7962"/>
    <lineage>
        <taxon>Eukaryota</taxon>
        <taxon>Metazoa</taxon>
        <taxon>Chordata</taxon>
        <taxon>Craniata</taxon>
        <taxon>Vertebrata</taxon>
        <taxon>Euteleostomi</taxon>
        <taxon>Actinopterygii</taxon>
        <taxon>Neopterygii</taxon>
        <taxon>Teleostei</taxon>
        <taxon>Ostariophysi</taxon>
        <taxon>Cypriniformes</taxon>
        <taxon>Cyprinidae</taxon>
        <taxon>Cyprininae</taxon>
        <taxon>Cyprinus</taxon>
    </lineage>
</organism>
<keyword evidence="6" id="KW-0472">Membrane</keyword>
<dbReference type="SUPFAM" id="SSF110004">
    <property type="entry name" value="Glycolipid transfer protein, GLTP"/>
    <property type="match status" value="1"/>
</dbReference>
<dbReference type="InterPro" id="IPR011993">
    <property type="entry name" value="PH-like_dom_sf"/>
</dbReference>
<dbReference type="Gene3D" id="1.10.3520.10">
    <property type="entry name" value="Glycolipid transfer protein"/>
    <property type="match status" value="1"/>
</dbReference>
<dbReference type="GO" id="GO:1902387">
    <property type="term" value="F:ceramide 1-phosphate binding"/>
    <property type="evidence" value="ECO:0007669"/>
    <property type="project" value="TreeGrafter"/>
</dbReference>
<dbReference type="Ensembl" id="ENSCCRT00015076240.1">
    <property type="protein sequence ID" value="ENSCCRP00015073843.1"/>
    <property type="gene ID" value="ENSCCRG00015029900.1"/>
</dbReference>
<evidence type="ECO:0000256" key="5">
    <source>
        <dbReference type="ARBA" id="ARBA00023034"/>
    </source>
</evidence>
<dbReference type="InterPro" id="IPR001849">
    <property type="entry name" value="PH_domain"/>
</dbReference>
<feature type="region of interest" description="Disordered" evidence="7">
    <location>
        <begin position="181"/>
        <end position="328"/>
    </location>
</feature>
<dbReference type="FunFam" id="2.30.29.30:FF:000085">
    <property type="entry name" value="Pleckstrin homology domain-containing family A member 8"/>
    <property type="match status" value="1"/>
</dbReference>
<feature type="domain" description="PH" evidence="8">
    <location>
        <begin position="1"/>
        <end position="93"/>
    </location>
</feature>
<feature type="compositionally biased region" description="Basic and acidic residues" evidence="7">
    <location>
        <begin position="252"/>
        <end position="261"/>
    </location>
</feature>
<evidence type="ECO:0000256" key="3">
    <source>
        <dbReference type="ARBA" id="ARBA00016588"/>
    </source>
</evidence>
<evidence type="ECO:0000313" key="10">
    <source>
        <dbReference type="Proteomes" id="UP000694700"/>
    </source>
</evidence>
<feature type="compositionally biased region" description="Acidic residues" evidence="7">
    <location>
        <begin position="308"/>
        <end position="328"/>
    </location>
</feature>
<dbReference type="GO" id="GO:0016020">
    <property type="term" value="C:membrane"/>
    <property type="evidence" value="ECO:0007669"/>
    <property type="project" value="UniProtKB-SubCell"/>
</dbReference>
<feature type="compositionally biased region" description="Basic and acidic residues" evidence="7">
    <location>
        <begin position="278"/>
        <end position="291"/>
    </location>
</feature>
<dbReference type="PANTHER" id="PTHR10219:SF25">
    <property type="entry name" value="PLECKSTRIN HOMOLOGY DOMAIN-CONTAINING FAMILY A MEMBER 8"/>
    <property type="match status" value="1"/>
</dbReference>
<dbReference type="PANTHER" id="PTHR10219">
    <property type="entry name" value="GLYCOLIPID TRANSFER PROTEIN-RELATED"/>
    <property type="match status" value="1"/>
</dbReference>
<keyword evidence="4" id="KW-0813">Transport</keyword>
<keyword evidence="5" id="KW-0333">Golgi apparatus</keyword>
<name>A0A8C1X2V9_CYPCA</name>